<organism evidence="3 4">
    <name type="scientific">Agromyces agglutinans</name>
    <dbReference type="NCBI Taxonomy" id="2662258"/>
    <lineage>
        <taxon>Bacteria</taxon>
        <taxon>Bacillati</taxon>
        <taxon>Actinomycetota</taxon>
        <taxon>Actinomycetes</taxon>
        <taxon>Micrococcales</taxon>
        <taxon>Microbacteriaceae</taxon>
        <taxon>Agromyces</taxon>
    </lineage>
</organism>
<dbReference type="Pfam" id="PF04264">
    <property type="entry name" value="YceI"/>
    <property type="match status" value="1"/>
</dbReference>
<protein>
    <submittedName>
        <fullName evidence="3">YceI family protein</fullName>
    </submittedName>
</protein>
<dbReference type="Gene3D" id="2.40.128.110">
    <property type="entry name" value="Lipid/polyisoprenoid-binding, YceI-like"/>
    <property type="match status" value="1"/>
</dbReference>
<name>A0A6I2F3H9_9MICO</name>
<gene>
    <name evidence="3" type="ORF">GE115_04455</name>
</gene>
<reference evidence="3 4" key="1">
    <citation type="submission" date="2019-10" db="EMBL/GenBank/DDBJ databases">
        <authorList>
            <person name="Nie G."/>
            <person name="Ming H."/>
            <person name="Yi B."/>
        </authorList>
    </citation>
    <scope>NUCLEOTIDE SEQUENCE [LARGE SCALE GENOMIC DNA]</scope>
    <source>
        <strain evidence="3 4">CFH 90414</strain>
    </source>
</reference>
<comment type="similarity">
    <text evidence="1">Belongs to the UPF0312 family.</text>
</comment>
<dbReference type="PANTHER" id="PTHR34406:SF1">
    <property type="entry name" value="PROTEIN YCEI"/>
    <property type="match status" value="1"/>
</dbReference>
<dbReference type="PANTHER" id="PTHR34406">
    <property type="entry name" value="PROTEIN YCEI"/>
    <property type="match status" value="1"/>
</dbReference>
<keyword evidence="4" id="KW-1185">Reference proteome</keyword>
<evidence type="ECO:0000313" key="4">
    <source>
        <dbReference type="Proteomes" id="UP000431080"/>
    </source>
</evidence>
<dbReference type="RefSeq" id="WP_153683586.1">
    <property type="nucleotide sequence ID" value="NZ_WJIF01000002.1"/>
</dbReference>
<evidence type="ECO:0000313" key="3">
    <source>
        <dbReference type="EMBL" id="MRG59122.1"/>
    </source>
</evidence>
<dbReference type="SMART" id="SM00867">
    <property type="entry name" value="YceI"/>
    <property type="match status" value="1"/>
</dbReference>
<accession>A0A6I2F3H9</accession>
<feature type="domain" description="Lipid/polyisoprenoid-binding YceI-like" evidence="2">
    <location>
        <begin position="69"/>
        <end position="235"/>
    </location>
</feature>
<sequence>MQKRTKILTASIVAGVLVLGATAAIAGPIIYRDLIVGEADAAPSVTAAPSASAPGDGSASAEAGDLSGTWAVGAGSFAGYRVDEVLNGTDVTVVGRTEQVTGTLEVEGLSLTAAEITVDVASIETDSGNRDDYFRDTAMRVDEFPTATFVLTEAVTTSTAPVAGEVQTVQATGELTLAGTTREVTVELEAVFDGEGGQVAGSIPVTFADFGVEAPNLGFVSVEPDGFVEISLRVERE</sequence>
<dbReference type="EMBL" id="WJIF01000002">
    <property type="protein sequence ID" value="MRG59122.1"/>
    <property type="molecule type" value="Genomic_DNA"/>
</dbReference>
<comment type="caution">
    <text evidence="3">The sequence shown here is derived from an EMBL/GenBank/DDBJ whole genome shotgun (WGS) entry which is preliminary data.</text>
</comment>
<dbReference type="InterPro" id="IPR007372">
    <property type="entry name" value="Lipid/polyisoprenoid-bd_YceI"/>
</dbReference>
<dbReference type="Proteomes" id="UP000431080">
    <property type="component" value="Unassembled WGS sequence"/>
</dbReference>
<dbReference type="AlphaFoldDB" id="A0A6I2F3H9"/>
<dbReference type="InterPro" id="IPR036761">
    <property type="entry name" value="TTHA0802/YceI-like_sf"/>
</dbReference>
<proteinExistence type="inferred from homology"/>
<evidence type="ECO:0000256" key="1">
    <source>
        <dbReference type="ARBA" id="ARBA00008812"/>
    </source>
</evidence>
<dbReference type="SUPFAM" id="SSF101874">
    <property type="entry name" value="YceI-like"/>
    <property type="match status" value="1"/>
</dbReference>
<evidence type="ECO:0000259" key="2">
    <source>
        <dbReference type="SMART" id="SM00867"/>
    </source>
</evidence>